<dbReference type="InterPro" id="IPR036055">
    <property type="entry name" value="LDL_receptor-like_sf"/>
</dbReference>
<evidence type="ECO:0000313" key="4">
    <source>
        <dbReference type="Proteomes" id="UP000078540"/>
    </source>
</evidence>
<evidence type="ECO:0000256" key="2">
    <source>
        <dbReference type="PROSITE-ProRule" id="PRU00124"/>
    </source>
</evidence>
<protein>
    <submittedName>
        <fullName evidence="3">Low-density lipoprotein receptor</fullName>
    </submittedName>
</protein>
<organism evidence="3 4">
    <name type="scientific">Atta colombica</name>
    <dbReference type="NCBI Taxonomy" id="520822"/>
    <lineage>
        <taxon>Eukaryota</taxon>
        <taxon>Metazoa</taxon>
        <taxon>Ecdysozoa</taxon>
        <taxon>Arthropoda</taxon>
        <taxon>Hexapoda</taxon>
        <taxon>Insecta</taxon>
        <taxon>Pterygota</taxon>
        <taxon>Neoptera</taxon>
        <taxon>Endopterygota</taxon>
        <taxon>Hymenoptera</taxon>
        <taxon>Apocrita</taxon>
        <taxon>Aculeata</taxon>
        <taxon>Formicoidea</taxon>
        <taxon>Formicidae</taxon>
        <taxon>Myrmicinae</taxon>
        <taxon>Atta</taxon>
    </lineage>
</organism>
<proteinExistence type="predicted"/>
<name>A0A195AUH4_9HYME</name>
<dbReference type="AlphaFoldDB" id="A0A195AUH4"/>
<evidence type="ECO:0000256" key="1">
    <source>
        <dbReference type="ARBA" id="ARBA00023157"/>
    </source>
</evidence>
<keyword evidence="3" id="KW-0675">Receptor</keyword>
<dbReference type="PROSITE" id="PS01209">
    <property type="entry name" value="LDLRA_1"/>
    <property type="match status" value="1"/>
</dbReference>
<keyword evidence="1 2" id="KW-1015">Disulfide bond</keyword>
<accession>A0A195AUH4</accession>
<keyword evidence="4" id="KW-1185">Reference proteome</keyword>
<evidence type="ECO:0000313" key="3">
    <source>
        <dbReference type="EMBL" id="KYM75831.1"/>
    </source>
</evidence>
<sequence>MNATRVVSSAVMAVAYLQLQYAMDVPIVRTTKTRYSAVEVYFITSGFALSPDYAYGHRTRRRLFLEIFEAYISCDRVATIHLPTHLRETAAQIELLLGVDASDSVSSKGRPETPGVIAGVNPDNKAYSPDTDANIDVPPTNLSTPRSCAPDDFVCADGTCIPETHHCDHFYDCRDFTDEQYCFG</sequence>
<reference evidence="3 4" key="1">
    <citation type="submission" date="2015-09" db="EMBL/GenBank/DDBJ databases">
        <title>Atta colombica WGS genome.</title>
        <authorList>
            <person name="Nygaard S."/>
            <person name="Hu H."/>
            <person name="Boomsma J."/>
            <person name="Zhang G."/>
        </authorList>
    </citation>
    <scope>NUCLEOTIDE SEQUENCE [LARGE SCALE GENOMIC DNA]</scope>
    <source>
        <strain evidence="3">Treedump-2</strain>
        <tissue evidence="3">Whole body</tissue>
    </source>
</reference>
<keyword evidence="3" id="KW-0449">Lipoprotein</keyword>
<dbReference type="STRING" id="520822.A0A195AUH4"/>
<dbReference type="SMART" id="SM00192">
    <property type="entry name" value="LDLa"/>
    <property type="match status" value="1"/>
</dbReference>
<feature type="disulfide bond" evidence="2">
    <location>
        <begin position="167"/>
        <end position="182"/>
    </location>
</feature>
<feature type="disulfide bond" evidence="2">
    <location>
        <begin position="155"/>
        <end position="173"/>
    </location>
</feature>
<dbReference type="SUPFAM" id="SSF57424">
    <property type="entry name" value="LDL receptor-like module"/>
    <property type="match status" value="1"/>
</dbReference>
<dbReference type="EMBL" id="KQ976738">
    <property type="protein sequence ID" value="KYM75831.1"/>
    <property type="molecule type" value="Genomic_DNA"/>
</dbReference>
<dbReference type="Proteomes" id="UP000078540">
    <property type="component" value="Unassembled WGS sequence"/>
</dbReference>
<gene>
    <name evidence="3" type="ORF">ALC53_13896</name>
</gene>
<dbReference type="PROSITE" id="PS50068">
    <property type="entry name" value="LDLRA_2"/>
    <property type="match status" value="1"/>
</dbReference>
<feature type="disulfide bond" evidence="2">
    <location>
        <begin position="148"/>
        <end position="160"/>
    </location>
</feature>
<dbReference type="Gene3D" id="4.10.400.10">
    <property type="entry name" value="Low-density Lipoprotein Receptor"/>
    <property type="match status" value="1"/>
</dbReference>
<dbReference type="InterPro" id="IPR002172">
    <property type="entry name" value="LDrepeatLR_classA_rpt"/>
</dbReference>
<dbReference type="InterPro" id="IPR023415">
    <property type="entry name" value="LDLR_class-A_CS"/>
</dbReference>
<dbReference type="CDD" id="cd00112">
    <property type="entry name" value="LDLa"/>
    <property type="match status" value="1"/>
</dbReference>
<dbReference type="Pfam" id="PF00057">
    <property type="entry name" value="Ldl_recept_a"/>
    <property type="match status" value="1"/>
</dbReference>